<dbReference type="Pfam" id="PF11721">
    <property type="entry name" value="Malectin"/>
    <property type="match status" value="1"/>
</dbReference>
<dbReference type="EC" id="2.7.11.1" evidence="3"/>
<sequence length="784" mass="87065">MDSELSVVLVIRLLFFNFLLLWQLGNGAKVNNGTTNIKANGDNTTIGALTDAEARTLRLLFKSLQSKNTTQLPLSYPICSTNMDAEIRCSCDNTKNRSACWVTAINLASKMLDGFVHSSISLFKNLRVLDLSSNFLTGSIPPSLTTLQSLRILNLADNNLDGTIPLNLSGLQSLRYLDLSRNKLTGPIPDSISDCQYLNIILPYEAWRITGVSLGKKLVLIISGGACCTIGREVDDDKCVILRLNFLNGTIPEALGTLSSLNILDLYSNSLSGHIPVELGELSVLQFLNLDDNNLDGELPEELGNLVNLQHLYLTANKLTGRIPGTFDKLIHLETFAVGGNYLSGQMPSYIGNWVNLTKLILIGNNFEGNLPAETFSLPKLQRLLVSDVSNPGISFPKREVIPESLIYLVLRNCEINGSIPEYIGKWPELSYLDLSFNNLSGGVPESFQKLNKLFLTSNELTKLPSWITKKPKPSSYPKADLSYNNFNVKCTNEKCSGLAAVNILPTRSFIDNMKTEKCYRKHNSLFINCGGEELNVGKDHYHNDTSTSSFNLSPSDDWAYSFSGDYLWATVNASTLVRNSTCKDCTPETKIDNDFRLAPVSLMYYGLCLHKGKYIVTLHFSETLYSKGEDHSITGKRVFDVYIQGRLVKKDLNIKEIPELQNEVRKLKFPAKINEGSLEIKLFWAGKGSLYNPPGINGPLIEAISVTRGRKLLFLFMLKPCRILLVSSLYAKTTSLGNRVDYNRLSFVSDVLVGVLLENGLDRRQKIAQWALSKAIKNCEVAT</sequence>
<keyword evidence="11" id="KW-0547">Nucleotide-binding</keyword>
<evidence type="ECO:0000256" key="18">
    <source>
        <dbReference type="SAM" id="SignalP"/>
    </source>
</evidence>
<dbReference type="EMBL" id="JAAWWB010000012">
    <property type="protein sequence ID" value="KAG6768940.1"/>
    <property type="molecule type" value="Genomic_DNA"/>
</dbReference>
<evidence type="ECO:0000256" key="10">
    <source>
        <dbReference type="ARBA" id="ARBA00022737"/>
    </source>
</evidence>
<comment type="subcellular location">
    <subcellularLocation>
        <location evidence="1">Cell membrane</location>
    </subcellularLocation>
    <subcellularLocation>
        <location evidence="2">Membrane</location>
        <topology evidence="2">Single-pass type I membrane protein</topology>
    </subcellularLocation>
</comment>
<evidence type="ECO:0000256" key="16">
    <source>
        <dbReference type="ARBA" id="ARBA00047899"/>
    </source>
</evidence>
<keyword evidence="12" id="KW-0067">ATP-binding</keyword>
<evidence type="ECO:0000259" key="19">
    <source>
        <dbReference type="Pfam" id="PF11721"/>
    </source>
</evidence>
<keyword evidence="14" id="KW-0675">Receptor</keyword>
<proteinExistence type="predicted"/>
<evidence type="ECO:0000256" key="9">
    <source>
        <dbReference type="ARBA" id="ARBA00022729"/>
    </source>
</evidence>
<reference evidence="20" key="1">
    <citation type="journal article" date="2020" name="bioRxiv">
        <title>Hybrid origin of Populus tomentosa Carr. identified through genome sequencing and phylogenomic analysis.</title>
        <authorList>
            <person name="An X."/>
            <person name="Gao K."/>
            <person name="Chen Z."/>
            <person name="Li J."/>
            <person name="Yang X."/>
            <person name="Yang X."/>
            <person name="Zhou J."/>
            <person name="Guo T."/>
            <person name="Zhao T."/>
            <person name="Huang S."/>
            <person name="Miao D."/>
            <person name="Khan W.U."/>
            <person name="Rao P."/>
            <person name="Ye M."/>
            <person name="Lei B."/>
            <person name="Liao W."/>
            <person name="Wang J."/>
            <person name="Ji L."/>
            <person name="Li Y."/>
            <person name="Guo B."/>
            <person name="Mustafa N.S."/>
            <person name="Li S."/>
            <person name="Yun Q."/>
            <person name="Keller S.R."/>
            <person name="Mao J."/>
            <person name="Zhang R."/>
            <person name="Strauss S.H."/>
        </authorList>
    </citation>
    <scope>NUCLEOTIDE SEQUENCE</scope>
    <source>
        <strain evidence="20">GM15</strain>
        <tissue evidence="20">Leaf</tissue>
    </source>
</reference>
<evidence type="ECO:0000256" key="15">
    <source>
        <dbReference type="ARBA" id="ARBA00023180"/>
    </source>
</evidence>
<keyword evidence="10" id="KW-0677">Repeat</keyword>
<dbReference type="PANTHER" id="PTHR48006:SF48">
    <property type="entry name" value="PROTEIN KINASE DOMAIN-CONTAINING PROTEIN"/>
    <property type="match status" value="1"/>
</dbReference>
<evidence type="ECO:0000256" key="4">
    <source>
        <dbReference type="ARBA" id="ARBA00022475"/>
    </source>
</evidence>
<dbReference type="Pfam" id="PF13855">
    <property type="entry name" value="LRR_8"/>
    <property type="match status" value="1"/>
</dbReference>
<dbReference type="Pfam" id="PF00560">
    <property type="entry name" value="LRR_1"/>
    <property type="match status" value="5"/>
</dbReference>
<name>A0A8X7ZTJ3_POPTO</name>
<keyword evidence="7" id="KW-0433">Leucine-rich repeat</keyword>
<dbReference type="GO" id="GO:0005886">
    <property type="term" value="C:plasma membrane"/>
    <property type="evidence" value="ECO:0007669"/>
    <property type="project" value="UniProtKB-SubCell"/>
</dbReference>
<keyword evidence="5" id="KW-0723">Serine/threonine-protein kinase</keyword>
<keyword evidence="5" id="KW-0418">Kinase</keyword>
<evidence type="ECO:0000256" key="14">
    <source>
        <dbReference type="ARBA" id="ARBA00023170"/>
    </source>
</evidence>
<feature type="signal peptide" evidence="18">
    <location>
        <begin position="1"/>
        <end position="27"/>
    </location>
</feature>
<dbReference type="InterPro" id="IPR001611">
    <property type="entry name" value="Leu-rich_rpt"/>
</dbReference>
<keyword evidence="9 18" id="KW-0732">Signal</keyword>
<dbReference type="InterPro" id="IPR021720">
    <property type="entry name" value="Malectin_dom"/>
</dbReference>
<comment type="caution">
    <text evidence="20">The sequence shown here is derived from an EMBL/GenBank/DDBJ whole genome shotgun (WGS) entry which is preliminary data.</text>
</comment>
<evidence type="ECO:0000256" key="11">
    <source>
        <dbReference type="ARBA" id="ARBA00022741"/>
    </source>
</evidence>
<feature type="domain" description="Malectin" evidence="19">
    <location>
        <begin position="526"/>
        <end position="705"/>
    </location>
</feature>
<accession>A0A8X7ZTJ3</accession>
<keyword evidence="13" id="KW-0472">Membrane</keyword>
<dbReference type="SMART" id="SM00369">
    <property type="entry name" value="LRR_TYP"/>
    <property type="match status" value="5"/>
</dbReference>
<keyword evidence="21" id="KW-1185">Reference proteome</keyword>
<dbReference type="InterPro" id="IPR003591">
    <property type="entry name" value="Leu-rich_rpt_typical-subtyp"/>
</dbReference>
<keyword evidence="6" id="KW-0597">Phosphoprotein</keyword>
<dbReference type="AlphaFoldDB" id="A0A8X7ZTJ3"/>
<organism evidence="20 21">
    <name type="scientific">Populus tomentosa</name>
    <name type="common">Chinese white poplar</name>
    <dbReference type="NCBI Taxonomy" id="118781"/>
    <lineage>
        <taxon>Eukaryota</taxon>
        <taxon>Viridiplantae</taxon>
        <taxon>Streptophyta</taxon>
        <taxon>Embryophyta</taxon>
        <taxon>Tracheophyta</taxon>
        <taxon>Spermatophyta</taxon>
        <taxon>Magnoliopsida</taxon>
        <taxon>eudicotyledons</taxon>
        <taxon>Gunneridae</taxon>
        <taxon>Pentapetalae</taxon>
        <taxon>rosids</taxon>
        <taxon>fabids</taxon>
        <taxon>Malpighiales</taxon>
        <taxon>Salicaceae</taxon>
        <taxon>Saliceae</taxon>
        <taxon>Populus</taxon>
    </lineage>
</organism>
<evidence type="ECO:0000256" key="13">
    <source>
        <dbReference type="ARBA" id="ARBA00023136"/>
    </source>
</evidence>
<dbReference type="GO" id="GO:0004674">
    <property type="term" value="F:protein serine/threonine kinase activity"/>
    <property type="evidence" value="ECO:0007669"/>
    <property type="project" value="UniProtKB-KW"/>
</dbReference>
<comment type="catalytic activity">
    <reaction evidence="16">
        <text>L-threonyl-[protein] + ATP = O-phospho-L-threonyl-[protein] + ADP + H(+)</text>
        <dbReference type="Rhea" id="RHEA:46608"/>
        <dbReference type="Rhea" id="RHEA-COMP:11060"/>
        <dbReference type="Rhea" id="RHEA-COMP:11605"/>
        <dbReference type="ChEBI" id="CHEBI:15378"/>
        <dbReference type="ChEBI" id="CHEBI:30013"/>
        <dbReference type="ChEBI" id="CHEBI:30616"/>
        <dbReference type="ChEBI" id="CHEBI:61977"/>
        <dbReference type="ChEBI" id="CHEBI:456216"/>
        <dbReference type="EC" id="2.7.11.1"/>
    </reaction>
</comment>
<evidence type="ECO:0000313" key="20">
    <source>
        <dbReference type="EMBL" id="KAG6768940.1"/>
    </source>
</evidence>
<feature type="chain" id="PRO_5036478802" description="non-specific serine/threonine protein kinase" evidence="18">
    <location>
        <begin position="28"/>
        <end position="784"/>
    </location>
</feature>
<comment type="catalytic activity">
    <reaction evidence="17">
        <text>L-seryl-[protein] + ATP = O-phospho-L-seryl-[protein] + ADP + H(+)</text>
        <dbReference type="Rhea" id="RHEA:17989"/>
        <dbReference type="Rhea" id="RHEA-COMP:9863"/>
        <dbReference type="Rhea" id="RHEA-COMP:11604"/>
        <dbReference type="ChEBI" id="CHEBI:15378"/>
        <dbReference type="ChEBI" id="CHEBI:29999"/>
        <dbReference type="ChEBI" id="CHEBI:30616"/>
        <dbReference type="ChEBI" id="CHEBI:83421"/>
        <dbReference type="ChEBI" id="CHEBI:456216"/>
        <dbReference type="EC" id="2.7.11.1"/>
    </reaction>
</comment>
<evidence type="ECO:0000256" key="17">
    <source>
        <dbReference type="ARBA" id="ARBA00048679"/>
    </source>
</evidence>
<evidence type="ECO:0000256" key="1">
    <source>
        <dbReference type="ARBA" id="ARBA00004236"/>
    </source>
</evidence>
<evidence type="ECO:0000256" key="12">
    <source>
        <dbReference type="ARBA" id="ARBA00022840"/>
    </source>
</evidence>
<keyword evidence="15" id="KW-0325">Glycoprotein</keyword>
<keyword evidence="4" id="KW-1003">Cell membrane</keyword>
<evidence type="ECO:0000313" key="21">
    <source>
        <dbReference type="Proteomes" id="UP000886885"/>
    </source>
</evidence>
<keyword evidence="8" id="KW-0808">Transferase</keyword>
<evidence type="ECO:0000256" key="8">
    <source>
        <dbReference type="ARBA" id="ARBA00022679"/>
    </source>
</evidence>
<dbReference type="OrthoDB" id="1741752at2759"/>
<gene>
    <name evidence="20" type="ORF">POTOM_024552</name>
</gene>
<dbReference type="Proteomes" id="UP000886885">
    <property type="component" value="Chromosome 6D"/>
</dbReference>
<protein>
    <recommendedName>
        <fullName evidence="3">non-specific serine/threonine protein kinase</fullName>
        <ecNumber evidence="3">2.7.11.1</ecNumber>
    </recommendedName>
</protein>
<dbReference type="FunFam" id="3.80.10.10:FF:000041">
    <property type="entry name" value="LRR receptor-like serine/threonine-protein kinase ERECTA"/>
    <property type="match status" value="1"/>
</dbReference>
<evidence type="ECO:0000256" key="3">
    <source>
        <dbReference type="ARBA" id="ARBA00012513"/>
    </source>
</evidence>
<dbReference type="InterPro" id="IPR051824">
    <property type="entry name" value="LRR_Rcpt-Like_S/T_Kinase"/>
</dbReference>
<evidence type="ECO:0000256" key="6">
    <source>
        <dbReference type="ARBA" id="ARBA00022553"/>
    </source>
</evidence>
<evidence type="ECO:0000256" key="5">
    <source>
        <dbReference type="ARBA" id="ARBA00022527"/>
    </source>
</evidence>
<dbReference type="PANTHER" id="PTHR48006">
    <property type="entry name" value="LEUCINE-RICH REPEAT-CONTAINING PROTEIN DDB_G0281931-RELATED"/>
    <property type="match status" value="1"/>
</dbReference>
<dbReference type="PROSITE" id="PS51450">
    <property type="entry name" value="LRR"/>
    <property type="match status" value="1"/>
</dbReference>
<evidence type="ECO:0000256" key="2">
    <source>
        <dbReference type="ARBA" id="ARBA00004479"/>
    </source>
</evidence>
<dbReference type="GO" id="GO:0005524">
    <property type="term" value="F:ATP binding"/>
    <property type="evidence" value="ECO:0007669"/>
    <property type="project" value="UniProtKB-KW"/>
</dbReference>
<evidence type="ECO:0000256" key="7">
    <source>
        <dbReference type="ARBA" id="ARBA00022614"/>
    </source>
</evidence>
<dbReference type="FunFam" id="3.80.10.10:FF:000383">
    <property type="entry name" value="Leucine-rich repeat receptor protein kinase EMS1"/>
    <property type="match status" value="1"/>
</dbReference>